<feature type="compositionally biased region" description="Basic and acidic residues" evidence="5">
    <location>
        <begin position="930"/>
        <end position="949"/>
    </location>
</feature>
<reference evidence="7 8" key="1">
    <citation type="submission" date="2021-02" db="EMBL/GenBank/DDBJ databases">
        <title>Leishmania (Mundinia) enrietti genome sequencing and assembly.</title>
        <authorList>
            <person name="Almutairi H."/>
            <person name="Gatherer D."/>
        </authorList>
    </citation>
    <scope>NUCLEOTIDE SEQUENCE [LARGE SCALE GENOMIC DNA]</scope>
    <source>
        <strain evidence="7">CUR178</strain>
    </source>
</reference>
<evidence type="ECO:0000313" key="8">
    <source>
        <dbReference type="Proteomes" id="UP000674179"/>
    </source>
</evidence>
<feature type="compositionally biased region" description="Low complexity" evidence="5">
    <location>
        <begin position="974"/>
        <end position="986"/>
    </location>
</feature>
<feature type="region of interest" description="Disordered" evidence="5">
    <location>
        <begin position="1"/>
        <end position="36"/>
    </location>
</feature>
<dbReference type="InterPro" id="IPR001752">
    <property type="entry name" value="Kinesin_motor_dom"/>
</dbReference>
<evidence type="ECO:0000256" key="3">
    <source>
        <dbReference type="PROSITE-ProRule" id="PRU00283"/>
    </source>
</evidence>
<feature type="region of interest" description="Disordered" evidence="5">
    <location>
        <begin position="925"/>
        <end position="1020"/>
    </location>
</feature>
<dbReference type="GeneID" id="94169304"/>
<feature type="domain" description="Kinesin motor" evidence="6">
    <location>
        <begin position="38"/>
        <end position="469"/>
    </location>
</feature>
<comment type="caution">
    <text evidence="7">The sequence shown here is derived from an EMBL/GenBank/DDBJ whole genome shotgun (WGS) entry which is preliminary data.</text>
</comment>
<dbReference type="InterPro" id="IPR036961">
    <property type="entry name" value="Kinesin_motor_dom_sf"/>
</dbReference>
<keyword evidence="1 3" id="KW-0547">Nucleotide-binding</keyword>
<feature type="binding site" evidence="3">
    <location>
        <begin position="139"/>
        <end position="146"/>
    </location>
    <ligand>
        <name>ATP</name>
        <dbReference type="ChEBI" id="CHEBI:30616"/>
    </ligand>
</feature>
<dbReference type="PROSITE" id="PS50067">
    <property type="entry name" value="KINESIN_MOTOR_2"/>
    <property type="match status" value="1"/>
</dbReference>
<feature type="region of interest" description="Disordered" evidence="5">
    <location>
        <begin position="1676"/>
        <end position="1702"/>
    </location>
</feature>
<feature type="coiled-coil region" evidence="4">
    <location>
        <begin position="477"/>
        <end position="504"/>
    </location>
</feature>
<dbReference type="PROSITE" id="PS00411">
    <property type="entry name" value="KINESIN_MOTOR_1"/>
    <property type="match status" value="1"/>
</dbReference>
<dbReference type="FunFam" id="3.40.50.300:FF:005620">
    <property type="entry name" value="Putative Unc104-like kinesin"/>
    <property type="match status" value="1"/>
</dbReference>
<evidence type="ECO:0000256" key="2">
    <source>
        <dbReference type="ARBA" id="ARBA00022840"/>
    </source>
</evidence>
<dbReference type="GO" id="GO:0003777">
    <property type="term" value="F:microtubule motor activity"/>
    <property type="evidence" value="ECO:0007669"/>
    <property type="project" value="InterPro"/>
</dbReference>
<keyword evidence="3" id="KW-0505">Motor protein</keyword>
<dbReference type="Gene3D" id="3.40.850.10">
    <property type="entry name" value="Kinesin motor domain"/>
    <property type="match status" value="1"/>
</dbReference>
<feature type="region of interest" description="Disordered" evidence="5">
    <location>
        <begin position="521"/>
        <end position="565"/>
    </location>
</feature>
<dbReference type="EMBL" id="JAFHKP010000033">
    <property type="protein sequence ID" value="KAG5469889.1"/>
    <property type="molecule type" value="Genomic_DNA"/>
</dbReference>
<name>A0A836GAT2_LEIEN</name>
<dbReference type="Proteomes" id="UP000674179">
    <property type="component" value="Chromosome 33"/>
</dbReference>
<feature type="compositionally biased region" description="Basic and acidic residues" evidence="5">
    <location>
        <begin position="987"/>
        <end position="1000"/>
    </location>
</feature>
<proteinExistence type="inferred from homology"/>
<dbReference type="GO" id="GO:0005524">
    <property type="term" value="F:ATP binding"/>
    <property type="evidence" value="ECO:0007669"/>
    <property type="project" value="UniProtKB-UniRule"/>
</dbReference>
<dbReference type="SMART" id="SM00129">
    <property type="entry name" value="KISc"/>
    <property type="match status" value="1"/>
</dbReference>
<evidence type="ECO:0000256" key="4">
    <source>
        <dbReference type="SAM" id="Coils"/>
    </source>
</evidence>
<sequence length="2077" mass="223390">MSDRLESAFHEAELSRAEHAAQSRDRSTEKNTSFEESRITVSVRVRPLNSRELKLSAGSCIAALEAYNTLYILPSGESEQEVQALLAVDPHLRGTRHHRFTFDHVYGVNSTQEQVYEQIGRPVLQSSFRGYHTCIFAYGQTGSGKSYCMMGADGGCAIDDAPGIVPRLCRELFLEMDKRRQAAVANEERVDFSVYVSYLEIYRERVRSLLDEVHDAKVVAGGSEGYGSASPRAASASVRRFSLPHAADSADAALRVREHPTLGVYVEGLAEISVTSEEQVLRLMVRGNQRRHMASTRMNETSSRSHAIFTLQLLQKRTLAVPSSEYSTPPAATAAPSTAVATTTTQLGAKINLVDLAGSERAKATGAEGDTLKEGAQINKSLTTLGIVINALAAQSIATISGNTGSSMMKSTAAPKRHIPYRDSTLTFLLKESLGGNSKTFMIATVSPSADSYEESLSTLRYADRAKAIVMKAFVNETAGDKRIRELEEEVTRLRQQIRSLLSAEAQRSSAGTMLAAGSGILADSESPPLPSVIPGGDLDTTQSDSAAEAQRDSIEGSEAQSSATNMEDALVSYGDTNVQARRAGSKDYAGSDAGTPEPDSPVAQGPVESRAEFVATLKSELRRAEEMIRQMSESEAERSEHIAQLVKRHEEEQAVMRATAAAMAAAAATKDAESSVAGTMGATMRLCRDEPYLLNMDGAGDWVVAHLGPGQTLVGVFPPQVDAAADVTAAASLARVKNGEGASSRATSFDSSVVLSSHPADSDADADEAVHDDGAGARYLHLPREFSDGVGGPHCILERLEATGTAVTATRTTLLRACAGFETYVIRPMCRSPFVVKGGDTFVLQSGDVLDIGADHIQLKYMDPAEPPVTARGRRTVRMETAVYSDGSGQSVDGAQRDLGMSSVAAFGALAGCRQEEALKSLQRSAATFDRHSDEAGADENAHARGDAPGDGDEWEGSVVDAASLFDGDSSQSSYNEGEEYASSAAEERCTEEGDDWRPDSSGVGMRAAMTTPQLPPRPLIPTLALGKALSANRLSTPPPPQHPTGVPLGTKSVDVAEAPSFVALPGSDGLSTAISPLHEGVKGLGLSLPLQRVQSPAAAPLVKTRVPSKRVPQTTHLNPNMALSLSYLQSMRVNAEPNTYRSEAPPRFVGRYNFVLVGPSGSGKSSLVRNLQTQDAPWLRSALSTFMGSGRASTDVDTNGNSLPSGGVHPTIGIQTTTLIAAGATPMSLYLHELGGMPCFSPLLDQLPCHRVTYLLCFTLHGGPSFMALRGIVEDILCRTDSHTVSLVLVATHAHHRSTANGKGGRGGLFSRRLTAAQQAMLHTQMEELELQVVSLIQMLQPYPQLRPIVVGRFAVDNVHRQVYSTGYRAVEGFPEWLEWLGDMARDRCRADVDFASGLVPARCMELGRKVSLLRESGKWCLSLRDFKALATTVSTQYDAVEATDPSLARDTLRHHVQLLADWGVLTHRFRSTPLRQHVVLDVLWLCRVLTTLACGALVAEAESGEVSGEDDATVVAAAGKRRTAPPTRKEAALSILLTPEAERVVDVVKVAAMDTAHLLRNGVFSLPVLATMLEPHFKPLNGAGVTGGSSSVTVVGLRRGKDSVRRTDSIAVAGFDSPATNARYTVPLAGIIELLVLCDVIIVGHKLLLSPPTDTIQTATAPLQGLAGEADHLPASAASQQQEGRSHDGDDRNPDDVDPEEESFVLYPLSCRTPASAGVTWLFPCFLSGPFYIFKLDMVPRNFFPKLMCRLATVSNKIYLGPVHSQSWGRLTQQWAAEATRGRNAVVGRPAAAVARGPFDSYFEQCVGKSFVLPRFSTYLSQTSAEGSPRQRDGLWFDAAWLLYKDREESDDGEDDNCRVLVRLVHHSVFLSFHCHQAASSSGMSGGGASPGVRDFYEAVLEAVRHVVEEFPGSKCSESMQCCVDPAALLEMELKHPAVQSDQEAAALSRYVRFVSINDNLNSLERVLIMSGTALRTARTARRTHSSGSRECEDDSMYVPLLRNFSVTCPLDVAECVKIWKTKQRFYISAEVEARLVGALQELDACYHGSPTSSVNSCFALDRLLDVLSHIDTA</sequence>
<keyword evidence="8" id="KW-1185">Reference proteome</keyword>
<feature type="coiled-coil region" evidence="4">
    <location>
        <begin position="615"/>
        <end position="645"/>
    </location>
</feature>
<dbReference type="Pfam" id="PF00225">
    <property type="entry name" value="Kinesin"/>
    <property type="match status" value="1"/>
</dbReference>
<dbReference type="GO" id="GO:0008017">
    <property type="term" value="F:microtubule binding"/>
    <property type="evidence" value="ECO:0007669"/>
    <property type="project" value="InterPro"/>
</dbReference>
<evidence type="ECO:0000313" key="7">
    <source>
        <dbReference type="EMBL" id="KAG5469889.1"/>
    </source>
</evidence>
<dbReference type="KEGG" id="lenr:94169304"/>
<keyword evidence="2 3" id="KW-0067">ATP-binding</keyword>
<dbReference type="RefSeq" id="XP_067689897.1">
    <property type="nucleotide sequence ID" value="XM_067833794.1"/>
</dbReference>
<evidence type="ECO:0000256" key="1">
    <source>
        <dbReference type="ARBA" id="ARBA00022741"/>
    </source>
</evidence>
<accession>A0A836GAT2</accession>
<keyword evidence="4" id="KW-0175">Coiled coil</keyword>
<evidence type="ECO:0000256" key="5">
    <source>
        <dbReference type="SAM" id="MobiDB-lite"/>
    </source>
</evidence>
<dbReference type="PANTHER" id="PTHR47117">
    <property type="entry name" value="STAR-RELATED LIPID TRANSFER PROTEIN 9"/>
    <property type="match status" value="1"/>
</dbReference>
<organism evidence="7 8">
    <name type="scientific">Leishmania enriettii</name>
    <dbReference type="NCBI Taxonomy" id="5663"/>
    <lineage>
        <taxon>Eukaryota</taxon>
        <taxon>Discoba</taxon>
        <taxon>Euglenozoa</taxon>
        <taxon>Kinetoplastea</taxon>
        <taxon>Metakinetoplastina</taxon>
        <taxon>Trypanosomatida</taxon>
        <taxon>Trypanosomatidae</taxon>
        <taxon>Leishmaniinae</taxon>
        <taxon>Leishmania</taxon>
    </lineage>
</organism>
<comment type="similarity">
    <text evidence="3">Belongs to the TRAFAC class myosin-kinesin ATPase superfamily. Kinesin family.</text>
</comment>
<gene>
    <name evidence="7" type="ORF">CUR178_02031</name>
</gene>
<dbReference type="SUPFAM" id="SSF52540">
    <property type="entry name" value="P-loop containing nucleoside triphosphate hydrolases"/>
    <property type="match status" value="2"/>
</dbReference>
<dbReference type="InterPro" id="IPR027417">
    <property type="entry name" value="P-loop_NTPase"/>
</dbReference>
<evidence type="ECO:0000259" key="6">
    <source>
        <dbReference type="PROSITE" id="PS50067"/>
    </source>
</evidence>
<feature type="compositionally biased region" description="Basic and acidic residues" evidence="5">
    <location>
        <begin position="1687"/>
        <end position="1698"/>
    </location>
</feature>
<dbReference type="Gene3D" id="3.40.50.300">
    <property type="entry name" value="P-loop containing nucleotide triphosphate hydrolases"/>
    <property type="match status" value="1"/>
</dbReference>
<dbReference type="OrthoDB" id="3176171at2759"/>
<dbReference type="GO" id="GO:0007018">
    <property type="term" value="P:microtubule-based movement"/>
    <property type="evidence" value="ECO:0007669"/>
    <property type="project" value="InterPro"/>
</dbReference>
<protein>
    <recommendedName>
        <fullName evidence="6">Kinesin motor domain-containing protein</fullName>
    </recommendedName>
</protein>
<dbReference type="PRINTS" id="PR00380">
    <property type="entry name" value="KINESINHEAVY"/>
</dbReference>
<feature type="region of interest" description="Disordered" evidence="5">
    <location>
        <begin position="584"/>
        <end position="609"/>
    </location>
</feature>
<dbReference type="InterPro" id="IPR019821">
    <property type="entry name" value="Kinesin_motor_CS"/>
</dbReference>